<dbReference type="Proteomes" id="UP000217790">
    <property type="component" value="Unassembled WGS sequence"/>
</dbReference>
<keyword evidence="2" id="KW-1185">Reference proteome</keyword>
<gene>
    <name evidence="1" type="ORF">ARMGADRAFT_875619</name>
</gene>
<dbReference type="OMA" id="FIRMEEN"/>
<dbReference type="EMBL" id="KZ293688">
    <property type="protein sequence ID" value="PBK85847.1"/>
    <property type="molecule type" value="Genomic_DNA"/>
</dbReference>
<accession>A0A2H3D9U7</accession>
<proteinExistence type="predicted"/>
<dbReference type="AlphaFoldDB" id="A0A2H3D9U7"/>
<name>A0A2H3D9U7_ARMGA</name>
<sequence>KKGFDDLWTNNYSTWSKNIEALLKTHRLWLTTSGRYREPDYVDVENPTQAEIKDWQDWWETLDAAAGIIYLCLESLQKAHVEDFHSKGDPEGMWDKLKATHQQQKPITRFTAYDSFFSIQKEDAKSLTDLYSHITRSMTEIWNLHPAHFGLSQLNEELQCMALIHALPHPEYNNFVTSLFFLSEKLTLDGIQTTFHNQENNEK</sequence>
<evidence type="ECO:0000313" key="2">
    <source>
        <dbReference type="Proteomes" id="UP000217790"/>
    </source>
</evidence>
<dbReference type="Pfam" id="PF14223">
    <property type="entry name" value="Retrotran_gag_2"/>
    <property type="match status" value="1"/>
</dbReference>
<feature type="non-terminal residue" evidence="1">
    <location>
        <position position="1"/>
    </location>
</feature>
<feature type="non-terminal residue" evidence="1">
    <location>
        <position position="203"/>
    </location>
</feature>
<evidence type="ECO:0000313" key="1">
    <source>
        <dbReference type="EMBL" id="PBK85847.1"/>
    </source>
</evidence>
<dbReference type="STRING" id="47427.A0A2H3D9U7"/>
<protein>
    <submittedName>
        <fullName evidence="1">Uncharacterized protein</fullName>
    </submittedName>
</protein>
<dbReference type="InParanoid" id="A0A2H3D9U7"/>
<dbReference type="OrthoDB" id="3223501at2759"/>
<organism evidence="1 2">
    <name type="scientific">Armillaria gallica</name>
    <name type="common">Bulbous honey fungus</name>
    <name type="synonym">Armillaria bulbosa</name>
    <dbReference type="NCBI Taxonomy" id="47427"/>
    <lineage>
        <taxon>Eukaryota</taxon>
        <taxon>Fungi</taxon>
        <taxon>Dikarya</taxon>
        <taxon>Basidiomycota</taxon>
        <taxon>Agaricomycotina</taxon>
        <taxon>Agaricomycetes</taxon>
        <taxon>Agaricomycetidae</taxon>
        <taxon>Agaricales</taxon>
        <taxon>Marasmiineae</taxon>
        <taxon>Physalacriaceae</taxon>
        <taxon>Armillaria</taxon>
    </lineage>
</organism>
<reference evidence="2" key="1">
    <citation type="journal article" date="2017" name="Nat. Ecol. Evol.">
        <title>Genome expansion and lineage-specific genetic innovations in the forest pathogenic fungi Armillaria.</title>
        <authorList>
            <person name="Sipos G."/>
            <person name="Prasanna A.N."/>
            <person name="Walter M.C."/>
            <person name="O'Connor E."/>
            <person name="Balint B."/>
            <person name="Krizsan K."/>
            <person name="Kiss B."/>
            <person name="Hess J."/>
            <person name="Varga T."/>
            <person name="Slot J."/>
            <person name="Riley R."/>
            <person name="Boka B."/>
            <person name="Rigling D."/>
            <person name="Barry K."/>
            <person name="Lee J."/>
            <person name="Mihaltcheva S."/>
            <person name="LaButti K."/>
            <person name="Lipzen A."/>
            <person name="Waldron R."/>
            <person name="Moloney N.M."/>
            <person name="Sperisen C."/>
            <person name="Kredics L."/>
            <person name="Vagvoelgyi C."/>
            <person name="Patrignani A."/>
            <person name="Fitzpatrick D."/>
            <person name="Nagy I."/>
            <person name="Doyle S."/>
            <person name="Anderson J.B."/>
            <person name="Grigoriev I.V."/>
            <person name="Gueldener U."/>
            <person name="Muensterkoetter M."/>
            <person name="Nagy L.G."/>
        </authorList>
    </citation>
    <scope>NUCLEOTIDE SEQUENCE [LARGE SCALE GENOMIC DNA]</scope>
    <source>
        <strain evidence="2">Ar21-2</strain>
    </source>
</reference>